<dbReference type="OrthoDB" id="914272at2759"/>
<dbReference type="AlphaFoldDB" id="A0A2Z7D4P5"/>
<protein>
    <submittedName>
        <fullName evidence="1">Uncharacterized protein</fullName>
    </submittedName>
</protein>
<organism evidence="1 2">
    <name type="scientific">Dorcoceras hygrometricum</name>
    <dbReference type="NCBI Taxonomy" id="472368"/>
    <lineage>
        <taxon>Eukaryota</taxon>
        <taxon>Viridiplantae</taxon>
        <taxon>Streptophyta</taxon>
        <taxon>Embryophyta</taxon>
        <taxon>Tracheophyta</taxon>
        <taxon>Spermatophyta</taxon>
        <taxon>Magnoliopsida</taxon>
        <taxon>eudicotyledons</taxon>
        <taxon>Gunneridae</taxon>
        <taxon>Pentapetalae</taxon>
        <taxon>asterids</taxon>
        <taxon>lamiids</taxon>
        <taxon>Lamiales</taxon>
        <taxon>Gesneriaceae</taxon>
        <taxon>Didymocarpoideae</taxon>
        <taxon>Trichosporeae</taxon>
        <taxon>Loxocarpinae</taxon>
        <taxon>Dorcoceras</taxon>
    </lineage>
</organism>
<evidence type="ECO:0000313" key="2">
    <source>
        <dbReference type="Proteomes" id="UP000250235"/>
    </source>
</evidence>
<accession>A0A2Z7D4P5</accession>
<name>A0A2Z7D4P5_9LAMI</name>
<dbReference type="Proteomes" id="UP000250235">
    <property type="component" value="Unassembled WGS sequence"/>
</dbReference>
<sequence>MAIDENPFSPVASINMNTTDLTKFLNEKRAMNEKKVKAYWIPKGQMFEAHRNYGGSTTKYVSRGSPGNIGGSTANWPRNQYFANEKKRTHHSENLSHRMPREFQKKGNYHPGLLPTNTRNLKKYEPKEKARGARVAEHHNKPRFVLPSNNEVDDIWELARHKKFPKPLTRTQKRRVLRERTAAKREVAGKMVTKSKFCRKATEDKGSEDNDDLLSEGDTRENKTINFRVGDFHILVDCNTGVVIMPEKFKLWNGDEEKTVNDGLESMDTKEAEILEGSSDVITREEHPSKPKVFPTNDTMGSLPSLYALLLVNSPANFQALLGRDWVLSNECIPSPMHKLLLFRKDDELKIVEADAQPFQANTSTVEARWLLGKGDGTSVQRKSYRRHIEGAEVPVVG</sequence>
<keyword evidence="2" id="KW-1185">Reference proteome</keyword>
<proteinExistence type="predicted"/>
<dbReference type="EMBL" id="KQ989518">
    <property type="protein sequence ID" value="KZV54594.1"/>
    <property type="molecule type" value="Genomic_DNA"/>
</dbReference>
<evidence type="ECO:0000313" key="1">
    <source>
        <dbReference type="EMBL" id="KZV54594.1"/>
    </source>
</evidence>
<reference evidence="1 2" key="1">
    <citation type="journal article" date="2015" name="Proc. Natl. Acad. Sci. U.S.A.">
        <title>The resurrection genome of Boea hygrometrica: A blueprint for survival of dehydration.</title>
        <authorList>
            <person name="Xiao L."/>
            <person name="Yang G."/>
            <person name="Zhang L."/>
            <person name="Yang X."/>
            <person name="Zhao S."/>
            <person name="Ji Z."/>
            <person name="Zhou Q."/>
            <person name="Hu M."/>
            <person name="Wang Y."/>
            <person name="Chen M."/>
            <person name="Xu Y."/>
            <person name="Jin H."/>
            <person name="Xiao X."/>
            <person name="Hu G."/>
            <person name="Bao F."/>
            <person name="Hu Y."/>
            <person name="Wan P."/>
            <person name="Li L."/>
            <person name="Deng X."/>
            <person name="Kuang T."/>
            <person name="Xiang C."/>
            <person name="Zhu J.K."/>
            <person name="Oliver M.J."/>
            <person name="He Y."/>
        </authorList>
    </citation>
    <scope>NUCLEOTIDE SEQUENCE [LARGE SCALE GENOMIC DNA]</scope>
    <source>
        <strain evidence="2">cv. XS01</strain>
    </source>
</reference>
<gene>
    <name evidence="1" type="ORF">F511_26019</name>
</gene>